<dbReference type="Proteomes" id="UP000007799">
    <property type="component" value="Unassembled WGS sequence"/>
</dbReference>
<evidence type="ECO:0000313" key="4">
    <source>
        <dbReference type="Proteomes" id="UP000007799"/>
    </source>
</evidence>
<reference evidence="3" key="1">
    <citation type="submission" date="2009-08" db="EMBL/GenBank/DDBJ databases">
        <title>Annotation of Salpingoeca rosetta.</title>
        <authorList>
            <consortium name="The Broad Institute Genome Sequencing Platform"/>
            <person name="Russ C."/>
            <person name="Cuomo C."/>
            <person name="Burger G."/>
            <person name="Gray M.W."/>
            <person name="Holland P.W.H."/>
            <person name="King N."/>
            <person name="Lang F.B.F."/>
            <person name="Roger A.J."/>
            <person name="Ruiz-Trillo I."/>
            <person name="Young S.K."/>
            <person name="Zeng Q."/>
            <person name="Gargeya S."/>
            <person name="Alvarado L."/>
            <person name="Berlin A."/>
            <person name="Chapman S.B."/>
            <person name="Chen Z."/>
            <person name="Freedman E."/>
            <person name="Gellesch M."/>
            <person name="Goldberg J."/>
            <person name="Griggs A."/>
            <person name="Gujja S."/>
            <person name="Heilman E."/>
            <person name="Heiman D."/>
            <person name="Howarth C."/>
            <person name="Mehta T."/>
            <person name="Neiman D."/>
            <person name="Pearson M."/>
            <person name="Roberts A."/>
            <person name="Saif S."/>
            <person name="Shea T."/>
            <person name="Shenoy N."/>
            <person name="Sisk P."/>
            <person name="Stolte C."/>
            <person name="Sykes S."/>
            <person name="White J."/>
            <person name="Yandava C."/>
            <person name="Haas B."/>
            <person name="Nusbaum C."/>
            <person name="Birren B."/>
        </authorList>
    </citation>
    <scope>NUCLEOTIDE SEQUENCE [LARGE SCALE GENOMIC DNA]</scope>
    <source>
        <strain evidence="3">ATCC 50818</strain>
    </source>
</reference>
<dbReference type="Pfam" id="PF13499">
    <property type="entry name" value="EF-hand_7"/>
    <property type="match status" value="1"/>
</dbReference>
<sequence>MLVVAVLLGCVSAALNVVQNPAHATKAVDFDRDALFAEYDQDGDGYLNAHELDTMYENMHRDMDMPPEFDHSATFDMIWSQLDADGDKLISKDEYFASFASGLSMVDVAGSVRLDDVDSGSHHK</sequence>
<proteinExistence type="predicted"/>
<evidence type="ECO:0000313" key="3">
    <source>
        <dbReference type="EMBL" id="EGD72444.1"/>
    </source>
</evidence>
<dbReference type="InParanoid" id="F2TWJ8"/>
<keyword evidence="4" id="KW-1185">Reference proteome</keyword>
<feature type="domain" description="EF-hand" evidence="2">
    <location>
        <begin position="27"/>
        <end position="62"/>
    </location>
</feature>
<protein>
    <recommendedName>
        <fullName evidence="2">EF-hand domain-containing protein</fullName>
    </recommendedName>
</protein>
<dbReference type="KEGG" id="sre:PTSG_13233"/>
<name>F2TWJ8_SALR5</name>
<dbReference type="PROSITE" id="PS00018">
    <property type="entry name" value="EF_HAND_1"/>
    <property type="match status" value="2"/>
</dbReference>
<dbReference type="InterPro" id="IPR011992">
    <property type="entry name" value="EF-hand-dom_pair"/>
</dbReference>
<dbReference type="InterPro" id="IPR002048">
    <property type="entry name" value="EF_hand_dom"/>
</dbReference>
<dbReference type="PROSITE" id="PS50222">
    <property type="entry name" value="EF_HAND_2"/>
    <property type="match status" value="1"/>
</dbReference>
<dbReference type="EMBL" id="GL832955">
    <property type="protein sequence ID" value="EGD72444.1"/>
    <property type="molecule type" value="Genomic_DNA"/>
</dbReference>
<dbReference type="SMART" id="SM00054">
    <property type="entry name" value="EFh"/>
    <property type="match status" value="2"/>
</dbReference>
<keyword evidence="1" id="KW-0106">Calcium</keyword>
<evidence type="ECO:0000256" key="1">
    <source>
        <dbReference type="ARBA" id="ARBA00022837"/>
    </source>
</evidence>
<gene>
    <name evidence="3" type="ORF">PTSG_13233</name>
</gene>
<dbReference type="AlphaFoldDB" id="F2TWJ8"/>
<evidence type="ECO:0000259" key="2">
    <source>
        <dbReference type="PROSITE" id="PS50222"/>
    </source>
</evidence>
<dbReference type="SUPFAM" id="SSF47473">
    <property type="entry name" value="EF-hand"/>
    <property type="match status" value="1"/>
</dbReference>
<dbReference type="GeneID" id="16067518"/>
<accession>F2TWJ8</accession>
<dbReference type="OrthoDB" id="289247at2759"/>
<dbReference type="RefSeq" id="XP_004999013.1">
    <property type="nucleotide sequence ID" value="XM_004998956.1"/>
</dbReference>
<dbReference type="GO" id="GO:0005509">
    <property type="term" value="F:calcium ion binding"/>
    <property type="evidence" value="ECO:0007669"/>
    <property type="project" value="InterPro"/>
</dbReference>
<dbReference type="InterPro" id="IPR018247">
    <property type="entry name" value="EF_Hand_1_Ca_BS"/>
</dbReference>
<organism evidence="4">
    <name type="scientific">Salpingoeca rosetta (strain ATCC 50818 / BSB-021)</name>
    <dbReference type="NCBI Taxonomy" id="946362"/>
    <lineage>
        <taxon>Eukaryota</taxon>
        <taxon>Choanoflagellata</taxon>
        <taxon>Craspedida</taxon>
        <taxon>Salpingoecidae</taxon>
        <taxon>Salpingoeca</taxon>
    </lineage>
</organism>
<dbReference type="Gene3D" id="1.10.238.10">
    <property type="entry name" value="EF-hand"/>
    <property type="match status" value="1"/>
</dbReference>